<name>A0ACB6ZFX6_THEGA</name>
<keyword evidence="2" id="KW-1185">Reference proteome</keyword>
<evidence type="ECO:0000313" key="1">
    <source>
        <dbReference type="EMBL" id="KAF9648330.1"/>
    </source>
</evidence>
<organism evidence="1 2">
    <name type="scientific">Thelephora ganbajun</name>
    <name type="common">Ganba fungus</name>
    <dbReference type="NCBI Taxonomy" id="370292"/>
    <lineage>
        <taxon>Eukaryota</taxon>
        <taxon>Fungi</taxon>
        <taxon>Dikarya</taxon>
        <taxon>Basidiomycota</taxon>
        <taxon>Agaricomycotina</taxon>
        <taxon>Agaricomycetes</taxon>
        <taxon>Thelephorales</taxon>
        <taxon>Thelephoraceae</taxon>
        <taxon>Thelephora</taxon>
    </lineage>
</organism>
<reference evidence="1" key="1">
    <citation type="submission" date="2019-10" db="EMBL/GenBank/DDBJ databases">
        <authorList>
            <consortium name="DOE Joint Genome Institute"/>
            <person name="Kuo A."/>
            <person name="Miyauchi S."/>
            <person name="Kiss E."/>
            <person name="Drula E."/>
            <person name="Kohler A."/>
            <person name="Sanchez-Garcia M."/>
            <person name="Andreopoulos B."/>
            <person name="Barry K.W."/>
            <person name="Bonito G."/>
            <person name="Buee M."/>
            <person name="Carver A."/>
            <person name="Chen C."/>
            <person name="Cichocki N."/>
            <person name="Clum A."/>
            <person name="Culley D."/>
            <person name="Crous P.W."/>
            <person name="Fauchery L."/>
            <person name="Girlanda M."/>
            <person name="Hayes R."/>
            <person name="Keri Z."/>
            <person name="Labutti K."/>
            <person name="Lipzen A."/>
            <person name="Lombard V."/>
            <person name="Magnuson J."/>
            <person name="Maillard F."/>
            <person name="Morin E."/>
            <person name="Murat C."/>
            <person name="Nolan M."/>
            <person name="Ohm R."/>
            <person name="Pangilinan J."/>
            <person name="Pereira M."/>
            <person name="Perotto S."/>
            <person name="Peter M."/>
            <person name="Riley R."/>
            <person name="Sitrit Y."/>
            <person name="Stielow B."/>
            <person name="Szollosi G."/>
            <person name="Zifcakova L."/>
            <person name="Stursova M."/>
            <person name="Spatafora J.W."/>
            <person name="Tedersoo L."/>
            <person name="Vaario L.-M."/>
            <person name="Yamada A."/>
            <person name="Yan M."/>
            <person name="Wang P."/>
            <person name="Xu J."/>
            <person name="Bruns T."/>
            <person name="Baldrian P."/>
            <person name="Vilgalys R."/>
            <person name="Henrissat B."/>
            <person name="Grigoriev I.V."/>
            <person name="Hibbett D."/>
            <person name="Nagy L.G."/>
            <person name="Martin F.M."/>
        </authorList>
    </citation>
    <scope>NUCLEOTIDE SEQUENCE</scope>
    <source>
        <strain evidence="1">P2</strain>
    </source>
</reference>
<sequence>MDAATNAKILRKEQLMALPSVSCSLSSLPQARSLEQVSLHPSSMSAQLAAESEAKLRKVLSKSGTPSHPSLIVTPPPNLPSSPSPQLMMKFKSK</sequence>
<accession>A0ACB6ZFX6</accession>
<proteinExistence type="predicted"/>
<comment type="caution">
    <text evidence="1">The sequence shown here is derived from an EMBL/GenBank/DDBJ whole genome shotgun (WGS) entry which is preliminary data.</text>
</comment>
<dbReference type="Proteomes" id="UP000886501">
    <property type="component" value="Unassembled WGS sequence"/>
</dbReference>
<reference evidence="1" key="2">
    <citation type="journal article" date="2020" name="Nat. Commun.">
        <title>Large-scale genome sequencing of mycorrhizal fungi provides insights into the early evolution of symbiotic traits.</title>
        <authorList>
            <person name="Miyauchi S."/>
            <person name="Kiss E."/>
            <person name="Kuo A."/>
            <person name="Drula E."/>
            <person name="Kohler A."/>
            <person name="Sanchez-Garcia M."/>
            <person name="Morin E."/>
            <person name="Andreopoulos B."/>
            <person name="Barry K.W."/>
            <person name="Bonito G."/>
            <person name="Buee M."/>
            <person name="Carver A."/>
            <person name="Chen C."/>
            <person name="Cichocki N."/>
            <person name="Clum A."/>
            <person name="Culley D."/>
            <person name="Crous P.W."/>
            <person name="Fauchery L."/>
            <person name="Girlanda M."/>
            <person name="Hayes R.D."/>
            <person name="Keri Z."/>
            <person name="LaButti K."/>
            <person name="Lipzen A."/>
            <person name="Lombard V."/>
            <person name="Magnuson J."/>
            <person name="Maillard F."/>
            <person name="Murat C."/>
            <person name="Nolan M."/>
            <person name="Ohm R.A."/>
            <person name="Pangilinan J."/>
            <person name="Pereira M.F."/>
            <person name="Perotto S."/>
            <person name="Peter M."/>
            <person name="Pfister S."/>
            <person name="Riley R."/>
            <person name="Sitrit Y."/>
            <person name="Stielow J.B."/>
            <person name="Szollosi G."/>
            <person name="Zifcakova L."/>
            <person name="Stursova M."/>
            <person name="Spatafora J.W."/>
            <person name="Tedersoo L."/>
            <person name="Vaario L.M."/>
            <person name="Yamada A."/>
            <person name="Yan M."/>
            <person name="Wang P."/>
            <person name="Xu J."/>
            <person name="Bruns T."/>
            <person name="Baldrian P."/>
            <person name="Vilgalys R."/>
            <person name="Dunand C."/>
            <person name="Henrissat B."/>
            <person name="Grigoriev I.V."/>
            <person name="Hibbett D."/>
            <person name="Nagy L.G."/>
            <person name="Martin F.M."/>
        </authorList>
    </citation>
    <scope>NUCLEOTIDE SEQUENCE</scope>
    <source>
        <strain evidence="1">P2</strain>
    </source>
</reference>
<gene>
    <name evidence="1" type="ORF">BDM02DRAFT_3187191</name>
</gene>
<dbReference type="EMBL" id="MU118015">
    <property type="protein sequence ID" value="KAF9648330.1"/>
    <property type="molecule type" value="Genomic_DNA"/>
</dbReference>
<evidence type="ECO:0000313" key="2">
    <source>
        <dbReference type="Proteomes" id="UP000886501"/>
    </source>
</evidence>
<protein>
    <submittedName>
        <fullName evidence="1">Uncharacterized protein</fullName>
    </submittedName>
</protein>